<feature type="chain" id="PRO_5046666936" evidence="1">
    <location>
        <begin position="24"/>
        <end position="161"/>
    </location>
</feature>
<reference evidence="4" key="1">
    <citation type="submission" date="2023-08" db="EMBL/GenBank/DDBJ databases">
        <title>Rhodospirillaceae gen. nov., a novel taxon isolated from the Yangtze River Yuezi River estuary sludge.</title>
        <authorList>
            <person name="Ruan L."/>
        </authorList>
    </citation>
    <scope>NUCLEOTIDE SEQUENCE [LARGE SCALE GENOMIC DNA]</scope>
    <source>
        <strain evidence="4">R-7</strain>
    </source>
</reference>
<keyword evidence="4" id="KW-1185">Reference proteome</keyword>
<evidence type="ECO:0000313" key="3">
    <source>
        <dbReference type="EMBL" id="MDQ7246833.1"/>
    </source>
</evidence>
<keyword evidence="1" id="KW-0732">Signal</keyword>
<feature type="signal peptide" evidence="1">
    <location>
        <begin position="1"/>
        <end position="23"/>
    </location>
</feature>
<sequence length="161" mass="16693">MPHVPVSLAVLFALFGMGLFASAAQADCVSACQASTYCDSEMNASGECGRRLNDCYISECNKKTYGSIAYGRKSGAFGWSHGFDDAPSAENEALKNCRASGDDCQVVVDFWNTCAAVAADGATVAYGLGDNRSQAEDGAIAECAKDGGAQCEVQAWACTGP</sequence>
<feature type="domain" description="DUF4189" evidence="2">
    <location>
        <begin position="65"/>
        <end position="158"/>
    </location>
</feature>
<gene>
    <name evidence="3" type="ORF">Q8A70_04110</name>
</gene>
<dbReference type="Pfam" id="PF13827">
    <property type="entry name" value="DUF4189"/>
    <property type="match status" value="1"/>
</dbReference>
<dbReference type="InterPro" id="IPR025240">
    <property type="entry name" value="DUF4189"/>
</dbReference>
<organism evidence="3 4">
    <name type="scientific">Dongia sedimenti</name>
    <dbReference type="NCBI Taxonomy" id="3064282"/>
    <lineage>
        <taxon>Bacteria</taxon>
        <taxon>Pseudomonadati</taxon>
        <taxon>Pseudomonadota</taxon>
        <taxon>Alphaproteobacteria</taxon>
        <taxon>Rhodospirillales</taxon>
        <taxon>Dongiaceae</taxon>
        <taxon>Dongia</taxon>
    </lineage>
</organism>
<comment type="caution">
    <text evidence="3">The sequence shown here is derived from an EMBL/GenBank/DDBJ whole genome shotgun (WGS) entry which is preliminary data.</text>
</comment>
<accession>A0ABU0YJC9</accession>
<name>A0ABU0YJC9_9PROT</name>
<dbReference type="RefSeq" id="WP_379954234.1">
    <property type="nucleotide sequence ID" value="NZ_JAUYVI010000001.1"/>
</dbReference>
<evidence type="ECO:0000259" key="2">
    <source>
        <dbReference type="Pfam" id="PF13827"/>
    </source>
</evidence>
<protein>
    <submittedName>
        <fullName evidence="3">DUF4189 domain-containing protein</fullName>
    </submittedName>
</protein>
<dbReference type="EMBL" id="JAUYVI010000001">
    <property type="protein sequence ID" value="MDQ7246833.1"/>
    <property type="molecule type" value="Genomic_DNA"/>
</dbReference>
<evidence type="ECO:0000313" key="4">
    <source>
        <dbReference type="Proteomes" id="UP001230156"/>
    </source>
</evidence>
<proteinExistence type="predicted"/>
<dbReference type="Proteomes" id="UP001230156">
    <property type="component" value="Unassembled WGS sequence"/>
</dbReference>
<evidence type="ECO:0000256" key="1">
    <source>
        <dbReference type="SAM" id="SignalP"/>
    </source>
</evidence>